<protein>
    <submittedName>
        <fullName evidence="7">Unannotated protein</fullName>
    </submittedName>
</protein>
<keyword evidence="4 5" id="KW-0472">Membrane</keyword>
<keyword evidence="2 5" id="KW-0812">Transmembrane</keyword>
<feature type="transmembrane region" description="Helical" evidence="5">
    <location>
        <begin position="71"/>
        <end position="90"/>
    </location>
</feature>
<dbReference type="InterPro" id="IPR006685">
    <property type="entry name" value="MscS_channel_2nd"/>
</dbReference>
<dbReference type="InterPro" id="IPR006686">
    <property type="entry name" value="MscS_channel_CS"/>
</dbReference>
<organism evidence="7">
    <name type="scientific">freshwater metagenome</name>
    <dbReference type="NCBI Taxonomy" id="449393"/>
    <lineage>
        <taxon>unclassified sequences</taxon>
        <taxon>metagenomes</taxon>
        <taxon>ecological metagenomes</taxon>
    </lineage>
</organism>
<dbReference type="GO" id="GO:0008381">
    <property type="term" value="F:mechanosensitive monoatomic ion channel activity"/>
    <property type="evidence" value="ECO:0007669"/>
    <property type="project" value="InterPro"/>
</dbReference>
<feature type="transmembrane region" description="Helical" evidence="5">
    <location>
        <begin position="6"/>
        <end position="24"/>
    </location>
</feature>
<name>A0A6J6N9I4_9ZZZZ</name>
<feature type="domain" description="Mechanosensitive ion channel MscS" evidence="6">
    <location>
        <begin position="93"/>
        <end position="158"/>
    </location>
</feature>
<evidence type="ECO:0000259" key="6">
    <source>
        <dbReference type="Pfam" id="PF00924"/>
    </source>
</evidence>
<accession>A0A6J6N9I4</accession>
<dbReference type="InterPro" id="IPR045275">
    <property type="entry name" value="MscS_archaea/bacteria_type"/>
</dbReference>
<feature type="transmembrane region" description="Helical" evidence="5">
    <location>
        <begin position="44"/>
        <end position="65"/>
    </location>
</feature>
<sequence length="240" mass="25474">MSTLWWRLVAAAVVIATTSALAKVVDARMSRRDLAPETATRYRVLRRTVFATIVLVGILSALLVIPHVRAIAGGILASSAVLGLVIGFAAQRTIGNFVAGLMIAFTQPVRLGDEIEVQGTNGIVEEIGLTYTWLRTRDNNLLVIPNEKLASEALVNSTIRSSSAVAEILVRVPVAADLRAIVTALEVDGARAYVTALGADDASIAVRRDTAGLSAEEAASELRLVAQERLVALGILPRKT</sequence>
<evidence type="ECO:0000256" key="1">
    <source>
        <dbReference type="ARBA" id="ARBA00004370"/>
    </source>
</evidence>
<evidence type="ECO:0000256" key="4">
    <source>
        <dbReference type="ARBA" id="ARBA00023136"/>
    </source>
</evidence>
<evidence type="ECO:0000256" key="5">
    <source>
        <dbReference type="SAM" id="Phobius"/>
    </source>
</evidence>
<dbReference type="PANTHER" id="PTHR30221:SF20">
    <property type="entry name" value="SMALL-CONDUCTANCE MECHANOSENSITIVE CHANNEL"/>
    <property type="match status" value="1"/>
</dbReference>
<dbReference type="Gene3D" id="2.30.30.60">
    <property type="match status" value="1"/>
</dbReference>
<reference evidence="7" key="1">
    <citation type="submission" date="2020-05" db="EMBL/GenBank/DDBJ databases">
        <authorList>
            <person name="Chiriac C."/>
            <person name="Salcher M."/>
            <person name="Ghai R."/>
            <person name="Kavagutti S V."/>
        </authorList>
    </citation>
    <scope>NUCLEOTIDE SEQUENCE</scope>
</reference>
<dbReference type="Gene3D" id="1.10.287.1260">
    <property type="match status" value="1"/>
</dbReference>
<dbReference type="InterPro" id="IPR023408">
    <property type="entry name" value="MscS_beta-dom_sf"/>
</dbReference>
<dbReference type="AlphaFoldDB" id="A0A6J6N9I4"/>
<comment type="subcellular location">
    <subcellularLocation>
        <location evidence="1">Membrane</location>
    </subcellularLocation>
</comment>
<dbReference type="Pfam" id="PF00924">
    <property type="entry name" value="MS_channel_2nd"/>
    <property type="match status" value="1"/>
</dbReference>
<dbReference type="InterPro" id="IPR010920">
    <property type="entry name" value="LSM_dom_sf"/>
</dbReference>
<keyword evidence="3 5" id="KW-1133">Transmembrane helix</keyword>
<dbReference type="EMBL" id="CAEZXP010000001">
    <property type="protein sequence ID" value="CAB4683240.1"/>
    <property type="molecule type" value="Genomic_DNA"/>
</dbReference>
<gene>
    <name evidence="7" type="ORF">UFOPK2399_00093</name>
</gene>
<evidence type="ECO:0000256" key="3">
    <source>
        <dbReference type="ARBA" id="ARBA00022989"/>
    </source>
</evidence>
<evidence type="ECO:0000313" key="7">
    <source>
        <dbReference type="EMBL" id="CAB4683240.1"/>
    </source>
</evidence>
<proteinExistence type="predicted"/>
<dbReference type="GO" id="GO:0016020">
    <property type="term" value="C:membrane"/>
    <property type="evidence" value="ECO:0007669"/>
    <property type="project" value="UniProtKB-SubCell"/>
</dbReference>
<dbReference type="PANTHER" id="PTHR30221">
    <property type="entry name" value="SMALL-CONDUCTANCE MECHANOSENSITIVE CHANNEL"/>
    <property type="match status" value="1"/>
</dbReference>
<dbReference type="PROSITE" id="PS01246">
    <property type="entry name" value="UPF0003"/>
    <property type="match status" value="1"/>
</dbReference>
<dbReference type="SUPFAM" id="SSF50182">
    <property type="entry name" value="Sm-like ribonucleoproteins"/>
    <property type="match status" value="1"/>
</dbReference>
<evidence type="ECO:0000256" key="2">
    <source>
        <dbReference type="ARBA" id="ARBA00022692"/>
    </source>
</evidence>